<evidence type="ECO:0000256" key="5">
    <source>
        <dbReference type="ARBA" id="ARBA00022692"/>
    </source>
</evidence>
<evidence type="ECO:0000313" key="12">
    <source>
        <dbReference type="EMBL" id="CAF9909023.1"/>
    </source>
</evidence>
<feature type="transmembrane region" description="Helical" evidence="11">
    <location>
        <begin position="268"/>
        <end position="288"/>
    </location>
</feature>
<dbReference type="EMBL" id="CAJPDS010000007">
    <property type="protein sequence ID" value="CAF9909023.1"/>
    <property type="molecule type" value="Genomic_DNA"/>
</dbReference>
<evidence type="ECO:0000313" key="13">
    <source>
        <dbReference type="Proteomes" id="UP000664521"/>
    </source>
</evidence>
<reference evidence="12" key="1">
    <citation type="submission" date="2021-03" db="EMBL/GenBank/DDBJ databases">
        <authorList>
            <person name="Tagirdzhanova G."/>
        </authorList>
    </citation>
    <scope>NUCLEOTIDE SEQUENCE</scope>
</reference>
<protein>
    <recommendedName>
        <fullName evidence="9">UDP-galactose transporter homolog 1</fullName>
    </recommendedName>
</protein>
<proteinExistence type="inferred from homology"/>
<keyword evidence="7 11" id="KW-1133">Transmembrane helix</keyword>
<feature type="compositionally biased region" description="Basic and acidic residues" evidence="10">
    <location>
        <begin position="10"/>
        <end position="21"/>
    </location>
</feature>
<organism evidence="12 13">
    <name type="scientific">Heterodermia speciosa</name>
    <dbReference type="NCBI Taxonomy" id="116794"/>
    <lineage>
        <taxon>Eukaryota</taxon>
        <taxon>Fungi</taxon>
        <taxon>Dikarya</taxon>
        <taxon>Ascomycota</taxon>
        <taxon>Pezizomycotina</taxon>
        <taxon>Lecanoromycetes</taxon>
        <taxon>OSLEUM clade</taxon>
        <taxon>Lecanoromycetidae</taxon>
        <taxon>Caliciales</taxon>
        <taxon>Physciaceae</taxon>
        <taxon>Heterodermia</taxon>
    </lineage>
</organism>
<dbReference type="Pfam" id="PF08449">
    <property type="entry name" value="UAA"/>
    <property type="match status" value="1"/>
</dbReference>
<feature type="transmembrane region" description="Helical" evidence="11">
    <location>
        <begin position="231"/>
        <end position="247"/>
    </location>
</feature>
<keyword evidence="4" id="KW-0762">Sugar transport</keyword>
<dbReference type="GO" id="GO:0005459">
    <property type="term" value="F:UDP-galactose transmembrane transporter activity"/>
    <property type="evidence" value="ECO:0007669"/>
    <property type="project" value="TreeGrafter"/>
</dbReference>
<keyword evidence="6" id="KW-0256">Endoplasmic reticulum</keyword>
<dbReference type="AlphaFoldDB" id="A0A8H3I8K5"/>
<evidence type="ECO:0000256" key="7">
    <source>
        <dbReference type="ARBA" id="ARBA00022989"/>
    </source>
</evidence>
<comment type="caution">
    <text evidence="12">The sequence shown here is derived from an EMBL/GenBank/DDBJ whole genome shotgun (WGS) entry which is preliminary data.</text>
</comment>
<evidence type="ECO:0000256" key="11">
    <source>
        <dbReference type="SAM" id="Phobius"/>
    </source>
</evidence>
<feature type="transmembrane region" description="Helical" evidence="11">
    <location>
        <begin position="61"/>
        <end position="80"/>
    </location>
</feature>
<comment type="similarity">
    <text evidence="2">Belongs to the nucleotide-sugar transporter family. SLC35B subfamily.</text>
</comment>
<name>A0A8H3I8K5_9LECA</name>
<dbReference type="GO" id="GO:0005789">
    <property type="term" value="C:endoplasmic reticulum membrane"/>
    <property type="evidence" value="ECO:0007669"/>
    <property type="project" value="UniProtKB-SubCell"/>
</dbReference>
<sequence length="403" mass="44171">MARRKQATPLKREPSDFDRGLPESPSHGWKHRNGQSRDRKPPVARGDEKLPVSITDQAGPLQLVICVGGIYASFLSWAVLQERITTTPYGPPSSPARFTYSIVLNTIQSTFAAISGYLYLLISNRQSKAIPAVFPTTAIIFPLVLVAVTSSLASPFGYASLGHIDYITFILAKSCKLLPVMFLHLTIFRKRYPLYKYLVVALVTAGVAVFTLHNPSSKKKSSSAALKTNSAWGLLLLSINLLFDGLTNSTQDHIFATFRPYTGPQMMVAQNLLSTILTVGYLFVSPYLPPTLSPSPNELSSAASFIRTHPAVGTDILGFCLCGAVGQIFIYYTLSQFSSLLLVTVTVTRKMLTMMLSVLWFGHRLSGMQWVGVGLVFGGVGAEGWIARREKAAKERAKREKTT</sequence>
<keyword evidence="3" id="KW-0813">Transport</keyword>
<feature type="transmembrane region" description="Helical" evidence="11">
    <location>
        <begin position="166"/>
        <end position="187"/>
    </location>
</feature>
<gene>
    <name evidence="12" type="primary">HUT1</name>
    <name evidence="12" type="ORF">HETSPECPRED_008798</name>
</gene>
<dbReference type="PANTHER" id="PTHR10778">
    <property type="entry name" value="SOLUTE CARRIER FAMILY 35 MEMBER B"/>
    <property type="match status" value="1"/>
</dbReference>
<feature type="compositionally biased region" description="Basic and acidic residues" evidence="10">
    <location>
        <begin position="35"/>
        <end position="47"/>
    </location>
</feature>
<dbReference type="SUPFAM" id="SSF103481">
    <property type="entry name" value="Multidrug resistance efflux transporter EmrE"/>
    <property type="match status" value="1"/>
</dbReference>
<feature type="transmembrane region" description="Helical" evidence="11">
    <location>
        <begin position="132"/>
        <end position="154"/>
    </location>
</feature>
<evidence type="ECO:0000256" key="6">
    <source>
        <dbReference type="ARBA" id="ARBA00022824"/>
    </source>
</evidence>
<feature type="transmembrane region" description="Helical" evidence="11">
    <location>
        <begin position="367"/>
        <end position="386"/>
    </location>
</feature>
<comment type="subcellular location">
    <subcellularLocation>
        <location evidence="1">Endoplasmic reticulum membrane</location>
        <topology evidence="1">Multi-pass membrane protein</topology>
    </subcellularLocation>
</comment>
<evidence type="ECO:0000256" key="2">
    <source>
        <dbReference type="ARBA" id="ARBA00010694"/>
    </source>
</evidence>
<dbReference type="PANTHER" id="PTHR10778:SF10">
    <property type="entry name" value="SOLUTE CARRIER FAMILY 35 MEMBER B1"/>
    <property type="match status" value="1"/>
</dbReference>
<evidence type="ECO:0000256" key="3">
    <source>
        <dbReference type="ARBA" id="ARBA00022448"/>
    </source>
</evidence>
<evidence type="ECO:0000256" key="9">
    <source>
        <dbReference type="ARBA" id="ARBA00041103"/>
    </source>
</evidence>
<dbReference type="OrthoDB" id="1601at2759"/>
<dbReference type="GO" id="GO:0000139">
    <property type="term" value="C:Golgi membrane"/>
    <property type="evidence" value="ECO:0007669"/>
    <property type="project" value="TreeGrafter"/>
</dbReference>
<feature type="transmembrane region" description="Helical" evidence="11">
    <location>
        <begin position="100"/>
        <end position="120"/>
    </location>
</feature>
<feature type="region of interest" description="Disordered" evidence="10">
    <location>
        <begin position="1"/>
        <end position="47"/>
    </location>
</feature>
<feature type="transmembrane region" description="Helical" evidence="11">
    <location>
        <begin position="316"/>
        <end position="334"/>
    </location>
</feature>
<evidence type="ECO:0000256" key="4">
    <source>
        <dbReference type="ARBA" id="ARBA00022597"/>
    </source>
</evidence>
<evidence type="ECO:0000256" key="1">
    <source>
        <dbReference type="ARBA" id="ARBA00004477"/>
    </source>
</evidence>
<evidence type="ECO:0000256" key="8">
    <source>
        <dbReference type="ARBA" id="ARBA00023136"/>
    </source>
</evidence>
<feature type="transmembrane region" description="Helical" evidence="11">
    <location>
        <begin position="194"/>
        <end position="211"/>
    </location>
</feature>
<evidence type="ECO:0000256" key="10">
    <source>
        <dbReference type="SAM" id="MobiDB-lite"/>
    </source>
</evidence>
<dbReference type="Proteomes" id="UP000664521">
    <property type="component" value="Unassembled WGS sequence"/>
</dbReference>
<accession>A0A8H3I8K5</accession>
<dbReference type="InterPro" id="IPR037185">
    <property type="entry name" value="EmrE-like"/>
</dbReference>
<keyword evidence="13" id="KW-1185">Reference proteome</keyword>
<keyword evidence="8 11" id="KW-0472">Membrane</keyword>
<dbReference type="GO" id="GO:0005460">
    <property type="term" value="F:UDP-glucose transmembrane transporter activity"/>
    <property type="evidence" value="ECO:0007669"/>
    <property type="project" value="TreeGrafter"/>
</dbReference>
<feature type="transmembrane region" description="Helical" evidence="11">
    <location>
        <begin position="341"/>
        <end position="361"/>
    </location>
</feature>
<keyword evidence="5 11" id="KW-0812">Transmembrane</keyword>
<dbReference type="InterPro" id="IPR013657">
    <property type="entry name" value="SCL35B1-4/HUT1"/>
</dbReference>